<sequence length="71" mass="8382">MSVMLSCFKENEFDQSFCSKEVEAFRKCYDNHMEMKKVKKAKDAKGLLTPEQKVLSHKQVNRLLKQFPNIK</sequence>
<proteinExistence type="predicted"/>
<dbReference type="GO" id="GO:0005654">
    <property type="term" value="C:nucleoplasm"/>
    <property type="evidence" value="ECO:0007669"/>
    <property type="project" value="TreeGrafter"/>
</dbReference>
<comment type="caution">
    <text evidence="1">The sequence shown here is derived from an EMBL/GenBank/DDBJ whole genome shotgun (WGS) entry which is preliminary data.</text>
</comment>
<accession>A0AAV8WH77</accession>
<name>A0AAV8WH77_9CUCU</name>
<dbReference type="GO" id="GO:0005761">
    <property type="term" value="C:mitochondrial ribosome"/>
    <property type="evidence" value="ECO:0007669"/>
    <property type="project" value="InterPro"/>
</dbReference>
<dbReference type="InterPro" id="IPR033620">
    <property type="entry name" value="Ribosomal_mS37_met"/>
</dbReference>
<dbReference type="EMBL" id="JANEYG010000001">
    <property type="protein sequence ID" value="KAJ8925883.1"/>
    <property type="molecule type" value="Genomic_DNA"/>
</dbReference>
<organism evidence="1 2">
    <name type="scientific">Exocentrus adspersus</name>
    <dbReference type="NCBI Taxonomy" id="1586481"/>
    <lineage>
        <taxon>Eukaryota</taxon>
        <taxon>Metazoa</taxon>
        <taxon>Ecdysozoa</taxon>
        <taxon>Arthropoda</taxon>
        <taxon>Hexapoda</taxon>
        <taxon>Insecta</taxon>
        <taxon>Pterygota</taxon>
        <taxon>Neoptera</taxon>
        <taxon>Endopterygota</taxon>
        <taxon>Coleoptera</taxon>
        <taxon>Polyphaga</taxon>
        <taxon>Cucujiformia</taxon>
        <taxon>Chrysomeloidea</taxon>
        <taxon>Cerambycidae</taxon>
        <taxon>Lamiinae</taxon>
        <taxon>Acanthocinini</taxon>
        <taxon>Exocentrus</taxon>
    </lineage>
</organism>
<keyword evidence="2" id="KW-1185">Reference proteome</keyword>
<protein>
    <recommendedName>
        <fullName evidence="3">Coiled-coil-helix-coiled-coil-helix domain-containing protein 1</fullName>
    </recommendedName>
</protein>
<dbReference type="AlphaFoldDB" id="A0AAV8WH77"/>
<evidence type="ECO:0000313" key="1">
    <source>
        <dbReference type="EMBL" id="KAJ8925883.1"/>
    </source>
</evidence>
<dbReference type="GO" id="GO:0032543">
    <property type="term" value="P:mitochondrial translation"/>
    <property type="evidence" value="ECO:0007669"/>
    <property type="project" value="InterPro"/>
</dbReference>
<dbReference type="GO" id="GO:0003723">
    <property type="term" value="F:RNA binding"/>
    <property type="evidence" value="ECO:0007669"/>
    <property type="project" value="TreeGrafter"/>
</dbReference>
<dbReference type="Proteomes" id="UP001159042">
    <property type="component" value="Unassembled WGS sequence"/>
</dbReference>
<dbReference type="SUPFAM" id="SSF47072">
    <property type="entry name" value="Cysteine alpha-hairpin motif"/>
    <property type="match status" value="1"/>
</dbReference>
<evidence type="ECO:0000313" key="2">
    <source>
        <dbReference type="Proteomes" id="UP001159042"/>
    </source>
</evidence>
<gene>
    <name evidence="1" type="ORF">NQ315_009735</name>
</gene>
<dbReference type="InterPro" id="IPR009069">
    <property type="entry name" value="Cys_alpha_HP_mot_SF"/>
</dbReference>
<dbReference type="PANTHER" id="PTHR31278">
    <property type="entry name" value="CHCHD1"/>
    <property type="match status" value="1"/>
</dbReference>
<dbReference type="PANTHER" id="PTHR31278:SF2">
    <property type="entry name" value="SMALL RIBOSOMAL SUBUNIT PROTEIN MS37"/>
    <property type="match status" value="1"/>
</dbReference>
<evidence type="ECO:0008006" key="3">
    <source>
        <dbReference type="Google" id="ProtNLM"/>
    </source>
</evidence>
<reference evidence="1 2" key="1">
    <citation type="journal article" date="2023" name="Insect Mol. Biol.">
        <title>Genome sequencing provides insights into the evolution of gene families encoding plant cell wall-degrading enzymes in longhorned beetles.</title>
        <authorList>
            <person name="Shin N.R."/>
            <person name="Okamura Y."/>
            <person name="Kirsch R."/>
            <person name="Pauchet Y."/>
        </authorList>
    </citation>
    <scope>NUCLEOTIDE SEQUENCE [LARGE SCALE GENOMIC DNA]</scope>
    <source>
        <strain evidence="1">EAD_L_NR</strain>
    </source>
</reference>